<evidence type="ECO:0000259" key="2">
    <source>
        <dbReference type="Pfam" id="PF00849"/>
    </source>
</evidence>
<dbReference type="InterPro" id="IPR050188">
    <property type="entry name" value="RluA_PseudoU_synthase"/>
</dbReference>
<dbReference type="InterPro" id="IPR006224">
    <property type="entry name" value="PsdUridine_synth_RluA-like_CS"/>
</dbReference>
<dbReference type="CDD" id="cd02869">
    <property type="entry name" value="PseudoU_synth_RluA_like"/>
    <property type="match status" value="1"/>
</dbReference>
<keyword evidence="4" id="KW-1185">Reference proteome</keyword>
<evidence type="ECO:0000256" key="1">
    <source>
        <dbReference type="ARBA" id="ARBA00010876"/>
    </source>
</evidence>
<dbReference type="Pfam" id="PF00849">
    <property type="entry name" value="PseudoU_synth_2"/>
    <property type="match status" value="1"/>
</dbReference>
<sequence>MSALTLLQSRTSLNNAELKSAIAKGALWLEKGKSVQRLRRVKKLINTNETLHFYYNEDVLSQAPPEAKLIDDQQSYSVWYKPYGMLSQGSKWSDHCTITRWAQLHLPNERACFLVHRLDRATSGLIIIAHTKNAARAFSKLFEQHELTKSYHAVLAGNIDKLPFEVSVSEPVNDKHAVSHFKQLATNIAQTLSLYEVTIETGRKHQIRQHAKWLGSPIVGDRLYGEDSINQNYPVNLQLCAVRLAFGCPLSGQPKDYRLPKALDLSIQTAEQNAITSNSN</sequence>
<comment type="similarity">
    <text evidence="1">Belongs to the pseudouridine synthase RluA family.</text>
</comment>
<dbReference type="InterPro" id="IPR006145">
    <property type="entry name" value="PsdUridine_synth_RsuA/RluA"/>
</dbReference>
<dbReference type="Gene3D" id="3.30.2350.10">
    <property type="entry name" value="Pseudouridine synthase"/>
    <property type="match status" value="1"/>
</dbReference>
<gene>
    <name evidence="3" type="ORF">HII17_17330</name>
</gene>
<feature type="domain" description="Pseudouridine synthase RsuA/RluA-like" evidence="2">
    <location>
        <begin position="76"/>
        <end position="211"/>
    </location>
</feature>
<dbReference type="AlphaFoldDB" id="A0A7Y0Q7Q5"/>
<dbReference type="Proteomes" id="UP000568664">
    <property type="component" value="Unassembled WGS sequence"/>
</dbReference>
<dbReference type="GO" id="GO:0009982">
    <property type="term" value="F:pseudouridine synthase activity"/>
    <property type="evidence" value="ECO:0007669"/>
    <property type="project" value="InterPro"/>
</dbReference>
<protein>
    <submittedName>
        <fullName evidence="3">RNA pseudouridine synthase</fullName>
    </submittedName>
</protein>
<dbReference type="InterPro" id="IPR020103">
    <property type="entry name" value="PsdUridine_synth_cat_dom_sf"/>
</dbReference>
<evidence type="ECO:0000313" key="3">
    <source>
        <dbReference type="EMBL" id="NMP33319.1"/>
    </source>
</evidence>
<dbReference type="PANTHER" id="PTHR21600:SF87">
    <property type="entry name" value="RNA PSEUDOURIDYLATE SYNTHASE DOMAIN-CONTAINING PROTEIN 1"/>
    <property type="match status" value="1"/>
</dbReference>
<dbReference type="SUPFAM" id="SSF55120">
    <property type="entry name" value="Pseudouridine synthase"/>
    <property type="match status" value="1"/>
</dbReference>
<accession>A0A7Y0Q7Q5</accession>
<dbReference type="GO" id="GO:0003723">
    <property type="term" value="F:RNA binding"/>
    <property type="evidence" value="ECO:0007669"/>
    <property type="project" value="InterPro"/>
</dbReference>
<dbReference type="PANTHER" id="PTHR21600">
    <property type="entry name" value="MITOCHONDRIAL RNA PSEUDOURIDINE SYNTHASE"/>
    <property type="match status" value="1"/>
</dbReference>
<dbReference type="GO" id="GO:0140098">
    <property type="term" value="F:catalytic activity, acting on RNA"/>
    <property type="evidence" value="ECO:0007669"/>
    <property type="project" value="UniProtKB-ARBA"/>
</dbReference>
<dbReference type="EMBL" id="JABBXH010000007">
    <property type="protein sequence ID" value="NMP33319.1"/>
    <property type="molecule type" value="Genomic_DNA"/>
</dbReference>
<name>A0A7Y0Q7Q5_9GAMM</name>
<proteinExistence type="inferred from homology"/>
<reference evidence="3 4" key="1">
    <citation type="submission" date="2020-04" db="EMBL/GenBank/DDBJ databases">
        <title>Thalassotalea sp. M1531, isolated from the surface of marine red alga.</title>
        <authorList>
            <person name="Pang L."/>
            <person name="Lu D.-C."/>
        </authorList>
    </citation>
    <scope>NUCLEOTIDE SEQUENCE [LARGE SCALE GENOMIC DNA]</scope>
    <source>
        <strain evidence="3 4">M1531</strain>
    </source>
</reference>
<dbReference type="GO" id="GO:0000455">
    <property type="term" value="P:enzyme-directed rRNA pseudouridine synthesis"/>
    <property type="evidence" value="ECO:0007669"/>
    <property type="project" value="TreeGrafter"/>
</dbReference>
<dbReference type="PROSITE" id="PS01129">
    <property type="entry name" value="PSI_RLU"/>
    <property type="match status" value="1"/>
</dbReference>
<comment type="caution">
    <text evidence="3">The sequence shown here is derived from an EMBL/GenBank/DDBJ whole genome shotgun (WGS) entry which is preliminary data.</text>
</comment>
<evidence type="ECO:0000313" key="4">
    <source>
        <dbReference type="Proteomes" id="UP000568664"/>
    </source>
</evidence>
<organism evidence="3 4">
    <name type="scientific">Thalassotalea algicola</name>
    <dbReference type="NCBI Taxonomy" id="2716224"/>
    <lineage>
        <taxon>Bacteria</taxon>
        <taxon>Pseudomonadati</taxon>
        <taxon>Pseudomonadota</taxon>
        <taxon>Gammaproteobacteria</taxon>
        <taxon>Alteromonadales</taxon>
        <taxon>Colwelliaceae</taxon>
        <taxon>Thalassotalea</taxon>
    </lineage>
</organism>